<reference evidence="3" key="1">
    <citation type="submission" date="2024-05" db="EMBL/GenBank/DDBJ databases">
        <title>Herbiconiux sp. A18JL235.</title>
        <authorList>
            <person name="Zhang G."/>
        </authorList>
    </citation>
    <scope>NUCLEOTIDE SEQUENCE</scope>
    <source>
        <strain evidence="3">A18JL235</strain>
    </source>
</reference>
<proteinExistence type="predicted"/>
<keyword evidence="1" id="KW-0175">Coiled coil</keyword>
<evidence type="ECO:0000313" key="3">
    <source>
        <dbReference type="EMBL" id="XDI04092.1"/>
    </source>
</evidence>
<feature type="coiled-coil region" evidence="1">
    <location>
        <begin position="65"/>
        <end position="100"/>
    </location>
</feature>
<organism evidence="3">
    <name type="scientific">Herbiconiux sp. A18JL235</name>
    <dbReference type="NCBI Taxonomy" id="3152363"/>
    <lineage>
        <taxon>Bacteria</taxon>
        <taxon>Bacillati</taxon>
        <taxon>Actinomycetota</taxon>
        <taxon>Actinomycetes</taxon>
        <taxon>Micrococcales</taxon>
        <taxon>Microbacteriaceae</taxon>
        <taxon>Herbiconiux</taxon>
    </lineage>
</organism>
<dbReference type="AlphaFoldDB" id="A0AB39BCZ8"/>
<sequence length="213" mass="24278">MARKRGGGPRWIATGKPIATPPPVPREEIDAAIADGLLIARFSAVLALKNRLIVSALRDDLPFDRDEAARAYSEVAGELAEEQERNAEHASELIQQVMSDPGVARHEHDYKSRDVELLVARRAVYSEVARRLRSDALEPEIVAEVVEEARTRAWDEISRELTARLDDTRRVEGLARDDDYARDRVERMRLLQELDLHDLAEGRRRQARRRSSR</sequence>
<evidence type="ECO:0000256" key="2">
    <source>
        <dbReference type="SAM" id="MobiDB-lite"/>
    </source>
</evidence>
<dbReference type="EMBL" id="CP162511">
    <property type="protein sequence ID" value="XDI04092.1"/>
    <property type="molecule type" value="Genomic_DNA"/>
</dbReference>
<evidence type="ECO:0000256" key="1">
    <source>
        <dbReference type="SAM" id="Coils"/>
    </source>
</evidence>
<protein>
    <recommendedName>
        <fullName evidence="4">Asparagine synthase</fullName>
    </recommendedName>
</protein>
<dbReference type="RefSeq" id="WP_368496503.1">
    <property type="nucleotide sequence ID" value="NZ_CP162511.1"/>
</dbReference>
<accession>A0AB39BCZ8</accession>
<gene>
    <name evidence="3" type="ORF">ABFY20_12125</name>
</gene>
<evidence type="ECO:0008006" key="4">
    <source>
        <dbReference type="Google" id="ProtNLM"/>
    </source>
</evidence>
<feature type="region of interest" description="Disordered" evidence="2">
    <location>
        <begin position="1"/>
        <end position="23"/>
    </location>
</feature>
<name>A0AB39BCZ8_9MICO</name>